<sequence length="121" mass="14325">MMMDQEQMDRMHQNWSRMNHMMEDVPSTKSAQERRRLLEEHQEAMEEQMELMHRNMMGPGAGNSGMMGQGMMGGQADNNQRPGNGADMSSEERLQFMEERMNQMQLMMEQMLRHQQQLDKK</sequence>
<protein>
    <recommendedName>
        <fullName evidence="5">DUF4175 domain-containing protein</fullName>
    </recommendedName>
</protein>
<feature type="compositionally biased region" description="Gly residues" evidence="2">
    <location>
        <begin position="59"/>
        <end position="73"/>
    </location>
</feature>
<dbReference type="AlphaFoldDB" id="A0A5B0VRM0"/>
<evidence type="ECO:0000256" key="2">
    <source>
        <dbReference type="SAM" id="MobiDB-lite"/>
    </source>
</evidence>
<proteinExistence type="predicted"/>
<name>A0A5B0VRM0_9GAMM</name>
<evidence type="ECO:0008006" key="5">
    <source>
        <dbReference type="Google" id="ProtNLM"/>
    </source>
</evidence>
<keyword evidence="4" id="KW-1185">Reference proteome</keyword>
<evidence type="ECO:0000313" key="3">
    <source>
        <dbReference type="EMBL" id="KAA1176419.1"/>
    </source>
</evidence>
<keyword evidence="1" id="KW-0175">Coiled coil</keyword>
<gene>
    <name evidence="3" type="ORF">FWJ25_02085</name>
</gene>
<reference evidence="3 4" key="1">
    <citation type="submission" date="2019-08" db="EMBL/GenBank/DDBJ databases">
        <title>Marinobacter ZYF650 sp. nov., a marine bacterium isolated from seawater of the Mariana trench.</title>
        <authorList>
            <person name="Ahmad W."/>
        </authorList>
    </citation>
    <scope>NUCLEOTIDE SEQUENCE [LARGE SCALE GENOMIC DNA]</scope>
    <source>
        <strain evidence="3 4">ZYF650</strain>
    </source>
</reference>
<dbReference type="EMBL" id="VTUU01000001">
    <property type="protein sequence ID" value="KAA1176419.1"/>
    <property type="molecule type" value="Genomic_DNA"/>
</dbReference>
<organism evidence="3 4">
    <name type="scientific">Marinobacter salinexigens</name>
    <dbReference type="NCBI Taxonomy" id="2919747"/>
    <lineage>
        <taxon>Bacteria</taxon>
        <taxon>Pseudomonadati</taxon>
        <taxon>Pseudomonadota</taxon>
        <taxon>Gammaproteobacteria</taxon>
        <taxon>Pseudomonadales</taxon>
        <taxon>Marinobacteraceae</taxon>
        <taxon>Marinobacter</taxon>
    </lineage>
</organism>
<feature type="region of interest" description="Disordered" evidence="2">
    <location>
        <begin position="55"/>
        <end position="90"/>
    </location>
</feature>
<dbReference type="Proteomes" id="UP000323161">
    <property type="component" value="Unassembled WGS sequence"/>
</dbReference>
<comment type="caution">
    <text evidence="3">The sequence shown here is derived from an EMBL/GenBank/DDBJ whole genome shotgun (WGS) entry which is preliminary data.</text>
</comment>
<evidence type="ECO:0000256" key="1">
    <source>
        <dbReference type="SAM" id="Coils"/>
    </source>
</evidence>
<accession>A0A5B0VRM0</accession>
<feature type="coiled-coil region" evidence="1">
    <location>
        <begin position="28"/>
        <end position="55"/>
    </location>
</feature>
<evidence type="ECO:0000313" key="4">
    <source>
        <dbReference type="Proteomes" id="UP000323161"/>
    </source>
</evidence>